<dbReference type="Gene3D" id="3.10.50.10">
    <property type="match status" value="1"/>
</dbReference>
<dbReference type="InterPro" id="IPR017853">
    <property type="entry name" value="GH"/>
</dbReference>
<name>A0A9W9TEA6_9EURO</name>
<evidence type="ECO:0000313" key="16">
    <source>
        <dbReference type="Proteomes" id="UP001150904"/>
    </source>
</evidence>
<dbReference type="Gene3D" id="3.20.20.80">
    <property type="entry name" value="Glycosidases"/>
    <property type="match status" value="1"/>
</dbReference>
<dbReference type="InterPro" id="IPR001579">
    <property type="entry name" value="Glyco_hydro_18_chit_AS"/>
</dbReference>
<evidence type="ECO:0000256" key="4">
    <source>
        <dbReference type="ARBA" id="ARBA00022669"/>
    </source>
</evidence>
<keyword evidence="10" id="KW-0624">Polysaccharide degradation</keyword>
<dbReference type="InterPro" id="IPR001223">
    <property type="entry name" value="Glyco_hydro18_cat"/>
</dbReference>
<dbReference type="SMART" id="SM00257">
    <property type="entry name" value="LysM"/>
    <property type="match status" value="2"/>
</dbReference>
<evidence type="ECO:0000256" key="10">
    <source>
        <dbReference type="ARBA" id="ARBA00023326"/>
    </source>
</evidence>
<keyword evidence="9 11" id="KW-0326">Glycosidase</keyword>
<evidence type="ECO:0000256" key="2">
    <source>
        <dbReference type="ARBA" id="ARBA00008682"/>
    </source>
</evidence>
<dbReference type="OrthoDB" id="73875at2759"/>
<dbReference type="EMBL" id="JAPQKR010000004">
    <property type="protein sequence ID" value="KAJ5219441.1"/>
    <property type="molecule type" value="Genomic_DNA"/>
</dbReference>
<dbReference type="InterPro" id="IPR053214">
    <property type="entry name" value="LysM12-like"/>
</dbReference>
<dbReference type="PROSITE" id="PS01095">
    <property type="entry name" value="GH18_1"/>
    <property type="match status" value="1"/>
</dbReference>
<feature type="domain" description="GH18" evidence="14">
    <location>
        <begin position="529"/>
        <end position="834"/>
    </location>
</feature>
<evidence type="ECO:0000256" key="8">
    <source>
        <dbReference type="ARBA" id="ARBA00023277"/>
    </source>
</evidence>
<dbReference type="SUPFAM" id="SSF54106">
    <property type="entry name" value="LysM domain"/>
    <property type="match status" value="1"/>
</dbReference>
<dbReference type="GO" id="GO:0008061">
    <property type="term" value="F:chitin binding"/>
    <property type="evidence" value="ECO:0007669"/>
    <property type="project" value="UniProtKB-KW"/>
</dbReference>
<reference evidence="15" key="1">
    <citation type="submission" date="2022-12" db="EMBL/GenBank/DDBJ databases">
        <authorList>
            <person name="Petersen C."/>
        </authorList>
    </citation>
    <scope>NUCLEOTIDE SEQUENCE</scope>
    <source>
        <strain evidence="15">IBT 15544</strain>
    </source>
</reference>
<dbReference type="GO" id="GO:0000272">
    <property type="term" value="P:polysaccharide catabolic process"/>
    <property type="evidence" value="ECO:0007669"/>
    <property type="project" value="UniProtKB-KW"/>
</dbReference>
<dbReference type="AlphaFoldDB" id="A0A9W9TEA6"/>
<feature type="domain" description="LysM" evidence="13">
    <location>
        <begin position="387"/>
        <end position="435"/>
    </location>
</feature>
<dbReference type="RefSeq" id="XP_058314014.1">
    <property type="nucleotide sequence ID" value="XM_058448603.1"/>
</dbReference>
<dbReference type="InterPro" id="IPR036861">
    <property type="entry name" value="Endochitinase-like_sf"/>
</dbReference>
<dbReference type="InterPro" id="IPR011583">
    <property type="entry name" value="Chitinase_II/V-like_cat"/>
</dbReference>
<evidence type="ECO:0000256" key="7">
    <source>
        <dbReference type="ARBA" id="ARBA00023026"/>
    </source>
</evidence>
<reference evidence="15" key="2">
    <citation type="journal article" date="2023" name="IMA Fungus">
        <title>Comparative genomic study of the Penicillium genus elucidates a diverse pangenome and 15 lateral gene transfer events.</title>
        <authorList>
            <person name="Petersen C."/>
            <person name="Sorensen T."/>
            <person name="Nielsen M.R."/>
            <person name="Sondergaard T.E."/>
            <person name="Sorensen J.L."/>
            <person name="Fitzpatrick D.A."/>
            <person name="Frisvad J.C."/>
            <person name="Nielsen K.L."/>
        </authorList>
    </citation>
    <scope>NUCLEOTIDE SEQUENCE</scope>
    <source>
        <strain evidence="15">IBT 15544</strain>
    </source>
</reference>
<dbReference type="GeneID" id="83175903"/>
<organism evidence="15 16">
    <name type="scientific">Penicillium cinerascens</name>
    <dbReference type="NCBI Taxonomy" id="70096"/>
    <lineage>
        <taxon>Eukaryota</taxon>
        <taxon>Fungi</taxon>
        <taxon>Dikarya</taxon>
        <taxon>Ascomycota</taxon>
        <taxon>Pezizomycotina</taxon>
        <taxon>Eurotiomycetes</taxon>
        <taxon>Eurotiomycetidae</taxon>
        <taxon>Eurotiales</taxon>
        <taxon>Aspergillaceae</taxon>
        <taxon>Penicillium</taxon>
    </lineage>
</organism>
<dbReference type="Gene3D" id="3.10.350.10">
    <property type="entry name" value="LysM domain"/>
    <property type="match status" value="2"/>
</dbReference>
<dbReference type="SUPFAM" id="SSF54556">
    <property type="entry name" value="Chitinase insertion domain"/>
    <property type="match status" value="1"/>
</dbReference>
<proteinExistence type="inferred from homology"/>
<keyword evidence="4" id="KW-0147">Chitin-binding</keyword>
<comment type="caution">
    <text evidence="15">The sequence shown here is derived from an EMBL/GenBank/DDBJ whole genome shotgun (WGS) entry which is preliminary data.</text>
</comment>
<dbReference type="PROSITE" id="PS51782">
    <property type="entry name" value="LYSM"/>
    <property type="match status" value="2"/>
</dbReference>
<dbReference type="SUPFAM" id="SSF57016">
    <property type="entry name" value="Plant lectins/antimicrobial peptides"/>
    <property type="match status" value="1"/>
</dbReference>
<dbReference type="Proteomes" id="UP001150904">
    <property type="component" value="Unassembled WGS sequence"/>
</dbReference>
<evidence type="ECO:0000256" key="9">
    <source>
        <dbReference type="ARBA" id="ARBA00023295"/>
    </source>
</evidence>
<dbReference type="Pfam" id="PF01476">
    <property type="entry name" value="LysM"/>
    <property type="match status" value="2"/>
</dbReference>
<comment type="catalytic activity">
    <reaction evidence="1">
        <text>Random endo-hydrolysis of N-acetyl-beta-D-glucosaminide (1-&gt;4)-beta-linkages in chitin and chitodextrins.</text>
        <dbReference type="EC" id="3.2.1.14"/>
    </reaction>
</comment>
<dbReference type="InterPro" id="IPR018392">
    <property type="entry name" value="LysM"/>
</dbReference>
<evidence type="ECO:0000256" key="11">
    <source>
        <dbReference type="RuleBase" id="RU000489"/>
    </source>
</evidence>
<keyword evidence="5 11" id="KW-0378">Hydrolase</keyword>
<dbReference type="SMART" id="SM00636">
    <property type="entry name" value="Glyco_18"/>
    <property type="match status" value="1"/>
</dbReference>
<dbReference type="PANTHER" id="PTHR47700">
    <property type="entry name" value="V CHITINASE, PUTATIVE (AFU_ORTHOLOGUE AFUA_6G13720)-RELATED"/>
    <property type="match status" value="1"/>
</dbReference>
<sequence length="1024" mass="109051">MQMTFNFLAIATSFAWLVTALPPELNEFFAHNPLSIVTRASQTSGSPTLSRNGVLQTNPALVRAANARCPVGCFQSGSNPGNWTVYHSVDRLSWCNETMLLDFALFNPLDDPETQKSIRACTAGDSPQEVALTDTSCAKLHDSTEELSASLHIAFVKSSSSASASSLVSVTGQLQSYVAQKSGCDQTIAFATTTKGIVGLYAGSEIQRQGLVSTVLTDFATVLKDMTTSDTVLVQLCGESLNNRYMFGVIASAQGDLSAIQNVVQTWSKNECVTSYGETSVWQNITVRVPTAQHVSKSSGRTTTKRATASRVARGLHPRSTCSTVQVHSGDDCVSVAAECGITVTEFKEYNPGSDICSPLPSGRHVCCSSGTLPNFARSPDANGTCAAHTVNGHDTCSAIAASYDITVADLENWNKNTWGWMGCSDLQVGSYMCISTGSAPMPAPLANAVCGPQVPGTAIATAGTNLSTLNECPLNACCDIWGQCGTTDEFCVITESTTGAPGTAAARTNGCISNCGTAIVQSDAPAEFMKVAYWEAFDQSRPCLNSPVSTLADSDYTHVHLAFAEVTSDFKVNVSGISDQFNTFMSLGVGWKKILSFEGWDFSTNPDTYNIFRQAVTEDNRATFASNIVEFVRETGLDGVDFDWEYPGEPDIRGIPAGSEEDGFNYFMFLDELANQFLKTVPGTTISVAAPASFWYLQNFPIEAIGMITSYIIFMTYDLHGQWDYSKTSAQSGCPFGDCLRSDVNLTETINALSMITKAGVPSNKVVVGVTSYGRSFQMTEAGCSGPMCTYTGPASGAYKGPCTGTAGYLANAEIAYANATLANPAYTFDTASYSDILVFDETQWVAWMEDANKAVRRSLYMGMNFGGTTDWAVDLQGDASTITSECDVLIASDGTSFPICASPTPQIGCIEGTGSGNYQDLCEFSCQYDYCPSPFCNCTATGTVNPVPLETSLTVCPVSDLDASFISLCDFDCKYGHCPSKYCATATGNELYGCGNAPSLIELSANISTSNPSCQDVGAGMY</sequence>
<evidence type="ECO:0000259" key="13">
    <source>
        <dbReference type="PROSITE" id="PS51782"/>
    </source>
</evidence>
<dbReference type="CDD" id="cd02878">
    <property type="entry name" value="GH18_zymocin_alpha"/>
    <property type="match status" value="1"/>
</dbReference>
<dbReference type="Gene3D" id="3.30.60.10">
    <property type="entry name" value="Endochitinase-like"/>
    <property type="match status" value="1"/>
</dbReference>
<dbReference type="InterPro" id="IPR036779">
    <property type="entry name" value="LysM_dom_sf"/>
</dbReference>
<evidence type="ECO:0000256" key="12">
    <source>
        <dbReference type="SAM" id="SignalP"/>
    </source>
</evidence>
<evidence type="ECO:0000256" key="3">
    <source>
        <dbReference type="ARBA" id="ARBA00012729"/>
    </source>
</evidence>
<dbReference type="SUPFAM" id="SSF51445">
    <property type="entry name" value="(Trans)glycosidases"/>
    <property type="match status" value="1"/>
</dbReference>
<dbReference type="InterPro" id="IPR029070">
    <property type="entry name" value="Chitinase_insertion_sf"/>
</dbReference>
<comment type="similarity">
    <text evidence="2">Belongs to the glycosyl hydrolase 18 family. Chitinase class V subfamily.</text>
</comment>
<dbReference type="GO" id="GO:0008843">
    <property type="term" value="F:endochitinase activity"/>
    <property type="evidence" value="ECO:0007669"/>
    <property type="project" value="UniProtKB-EC"/>
</dbReference>
<protein>
    <recommendedName>
        <fullName evidence="3">chitinase</fullName>
        <ecNumber evidence="3">3.2.1.14</ecNumber>
    </recommendedName>
</protein>
<feature type="chain" id="PRO_5040931956" description="chitinase" evidence="12">
    <location>
        <begin position="21"/>
        <end position="1024"/>
    </location>
</feature>
<dbReference type="CDD" id="cd00118">
    <property type="entry name" value="LysM"/>
    <property type="match status" value="2"/>
</dbReference>
<evidence type="ECO:0000256" key="6">
    <source>
        <dbReference type="ARBA" id="ARBA00023024"/>
    </source>
</evidence>
<evidence type="ECO:0000256" key="1">
    <source>
        <dbReference type="ARBA" id="ARBA00000822"/>
    </source>
</evidence>
<keyword evidence="6" id="KW-0146">Chitin degradation</keyword>
<feature type="domain" description="LysM" evidence="13">
    <location>
        <begin position="323"/>
        <end position="368"/>
    </location>
</feature>
<dbReference type="PROSITE" id="PS51910">
    <property type="entry name" value="GH18_2"/>
    <property type="match status" value="1"/>
</dbReference>
<keyword evidence="16" id="KW-1185">Reference proteome</keyword>
<accession>A0A9W9TEA6</accession>
<dbReference type="GO" id="GO:0006032">
    <property type="term" value="P:chitin catabolic process"/>
    <property type="evidence" value="ECO:0007669"/>
    <property type="project" value="UniProtKB-KW"/>
</dbReference>
<keyword evidence="7" id="KW-0843">Virulence</keyword>
<evidence type="ECO:0000259" key="14">
    <source>
        <dbReference type="PROSITE" id="PS51910"/>
    </source>
</evidence>
<dbReference type="PANTHER" id="PTHR47700:SF2">
    <property type="entry name" value="CHITINASE"/>
    <property type="match status" value="1"/>
</dbReference>
<dbReference type="Pfam" id="PF00704">
    <property type="entry name" value="Glyco_hydro_18"/>
    <property type="match status" value="1"/>
</dbReference>
<keyword evidence="12" id="KW-0732">Signal</keyword>
<dbReference type="CDD" id="cd00035">
    <property type="entry name" value="ChtBD1"/>
    <property type="match status" value="1"/>
</dbReference>
<keyword evidence="8" id="KW-0119">Carbohydrate metabolism</keyword>
<feature type="signal peptide" evidence="12">
    <location>
        <begin position="1"/>
        <end position="20"/>
    </location>
</feature>
<dbReference type="EC" id="3.2.1.14" evidence="3"/>
<evidence type="ECO:0000256" key="5">
    <source>
        <dbReference type="ARBA" id="ARBA00022801"/>
    </source>
</evidence>
<evidence type="ECO:0000313" key="15">
    <source>
        <dbReference type="EMBL" id="KAJ5219441.1"/>
    </source>
</evidence>
<gene>
    <name evidence="15" type="ORF">N7498_001540</name>
</gene>